<keyword evidence="3" id="KW-1185">Reference proteome</keyword>
<protein>
    <recommendedName>
        <fullName evidence="1">LysR substrate-binding domain-containing protein</fullName>
    </recommendedName>
</protein>
<dbReference type="AlphaFoldDB" id="A0A2N4U7B9"/>
<gene>
    <name evidence="2" type="ORF">CR159_04775</name>
</gene>
<organism evidence="2 3">
    <name type="scientific">Pollutimonas subterranea</name>
    <dbReference type="NCBI Taxonomy" id="2045210"/>
    <lineage>
        <taxon>Bacteria</taxon>
        <taxon>Pseudomonadati</taxon>
        <taxon>Pseudomonadota</taxon>
        <taxon>Betaproteobacteria</taxon>
        <taxon>Burkholderiales</taxon>
        <taxon>Alcaligenaceae</taxon>
        <taxon>Pollutimonas</taxon>
    </lineage>
</organism>
<name>A0A2N4U7B9_9BURK</name>
<comment type="caution">
    <text evidence="2">The sequence shown here is derived from an EMBL/GenBank/DDBJ whole genome shotgun (WGS) entry which is preliminary data.</text>
</comment>
<sequence length="82" mass="9349">MNAHRLDLAVRIGVLPDSSELIARRLGEQRLVLYALRGVPATVTDLRNHDCVTGWRHGHRPAWLLKNEQGKLNRKRSDPDMS</sequence>
<dbReference type="InterPro" id="IPR005119">
    <property type="entry name" value="LysR_subst-bd"/>
</dbReference>
<dbReference type="EMBL" id="PDNW01000003">
    <property type="protein sequence ID" value="PLC50918.1"/>
    <property type="molecule type" value="Genomic_DNA"/>
</dbReference>
<dbReference type="SUPFAM" id="SSF53850">
    <property type="entry name" value="Periplasmic binding protein-like II"/>
    <property type="match status" value="1"/>
</dbReference>
<evidence type="ECO:0000313" key="2">
    <source>
        <dbReference type="EMBL" id="PLC50918.1"/>
    </source>
</evidence>
<accession>A0A2N4U7B9</accession>
<evidence type="ECO:0000259" key="1">
    <source>
        <dbReference type="Pfam" id="PF03466"/>
    </source>
</evidence>
<reference evidence="2 3" key="1">
    <citation type="submission" date="2017-10" db="EMBL/GenBank/DDBJ databases">
        <title>Two draft genome sequences of Pusillimonas sp. strains isolated from a nitrate- and radionuclide-contaminated groundwater in Russia.</title>
        <authorList>
            <person name="Grouzdev D.S."/>
            <person name="Tourova T.P."/>
            <person name="Goeva M.A."/>
            <person name="Babich T.L."/>
            <person name="Sokolova D.S."/>
            <person name="Abdullin R."/>
            <person name="Poltaraus A.B."/>
            <person name="Toshchakov S.V."/>
            <person name="Nazina T.N."/>
        </authorList>
    </citation>
    <scope>NUCLEOTIDE SEQUENCE [LARGE SCALE GENOMIC DNA]</scope>
    <source>
        <strain evidence="2 3">JR1/69-3-13</strain>
    </source>
</reference>
<feature type="domain" description="LysR substrate-binding" evidence="1">
    <location>
        <begin position="3"/>
        <end position="65"/>
    </location>
</feature>
<proteinExistence type="predicted"/>
<evidence type="ECO:0000313" key="3">
    <source>
        <dbReference type="Proteomes" id="UP000234190"/>
    </source>
</evidence>
<dbReference type="Proteomes" id="UP000234190">
    <property type="component" value="Unassembled WGS sequence"/>
</dbReference>
<dbReference type="OrthoDB" id="9110639at2"/>
<dbReference type="Pfam" id="PF03466">
    <property type="entry name" value="LysR_substrate"/>
    <property type="match status" value="1"/>
</dbReference>
<dbReference type="Gene3D" id="3.40.190.10">
    <property type="entry name" value="Periplasmic binding protein-like II"/>
    <property type="match status" value="2"/>
</dbReference>